<dbReference type="Proteomes" id="UP000789860">
    <property type="component" value="Unassembled WGS sequence"/>
</dbReference>
<gene>
    <name evidence="1" type="ORF">SCALOS_LOCUS1141</name>
</gene>
<keyword evidence="2" id="KW-1185">Reference proteome</keyword>
<feature type="non-terminal residue" evidence="1">
    <location>
        <position position="305"/>
    </location>
</feature>
<accession>A0ACA9K3U3</accession>
<protein>
    <submittedName>
        <fullName evidence="1">8974_t:CDS:1</fullName>
    </submittedName>
</protein>
<organism evidence="1 2">
    <name type="scientific">Scutellospora calospora</name>
    <dbReference type="NCBI Taxonomy" id="85575"/>
    <lineage>
        <taxon>Eukaryota</taxon>
        <taxon>Fungi</taxon>
        <taxon>Fungi incertae sedis</taxon>
        <taxon>Mucoromycota</taxon>
        <taxon>Glomeromycotina</taxon>
        <taxon>Glomeromycetes</taxon>
        <taxon>Diversisporales</taxon>
        <taxon>Gigasporaceae</taxon>
        <taxon>Scutellospora</taxon>
    </lineage>
</organism>
<reference evidence="1" key="1">
    <citation type="submission" date="2021-06" db="EMBL/GenBank/DDBJ databases">
        <authorList>
            <person name="Kallberg Y."/>
            <person name="Tangrot J."/>
            <person name="Rosling A."/>
        </authorList>
    </citation>
    <scope>NUCLEOTIDE SEQUENCE</scope>
    <source>
        <strain evidence="1">AU212A</strain>
    </source>
</reference>
<comment type="caution">
    <text evidence="1">The sequence shown here is derived from an EMBL/GenBank/DDBJ whole genome shotgun (WGS) entry which is preliminary data.</text>
</comment>
<proteinExistence type="predicted"/>
<evidence type="ECO:0000313" key="1">
    <source>
        <dbReference type="EMBL" id="CAG8450044.1"/>
    </source>
</evidence>
<name>A0ACA9K3U3_9GLOM</name>
<dbReference type="EMBL" id="CAJVPM010000709">
    <property type="protein sequence ID" value="CAG8450044.1"/>
    <property type="molecule type" value="Genomic_DNA"/>
</dbReference>
<evidence type="ECO:0000313" key="2">
    <source>
        <dbReference type="Proteomes" id="UP000789860"/>
    </source>
</evidence>
<sequence>MDWNGHGAVLINNKLIIPPKTSESVGLNDDSNELLMLDMTSSFDSASSPWQNITPTNAPNISFHAMSTGGSKVVIWGGETPGEQPSNSLLYFDTITLQMNIQNSSSNPPGTIESSMVTRINDSVAYIYGGYTGSSAEVLGGSTPRSPSFSKNMYALNIDSGSFSLQSNTNNAPPQGLIQHSATILSNGKIYIIGGLIPGANGALSSMSKIYIFDTLQNTWSQLNATNPSPPNRRLHGAIGSMSPDNKIIIFGGADLNFLKYNDIAVLDTFNEILSWSLQNTTGTPPSARYAHTFTLVGNNAIVAF</sequence>